<proteinExistence type="predicted"/>
<dbReference type="Proteomes" id="UP000887458">
    <property type="component" value="Unassembled WGS sequence"/>
</dbReference>
<reference evidence="1 2" key="1">
    <citation type="journal article" date="2018" name="J. Allergy Clin. Immunol.">
        <title>High-quality assembly of Dermatophagoides pteronyssinus genome and transcriptome reveals a wide range of novel allergens.</title>
        <authorList>
            <person name="Liu X.Y."/>
            <person name="Yang K.Y."/>
            <person name="Wang M.Q."/>
            <person name="Kwok J.S."/>
            <person name="Zeng X."/>
            <person name="Yang Z."/>
            <person name="Xiao X.J."/>
            <person name="Lau C.P."/>
            <person name="Li Y."/>
            <person name="Huang Z.M."/>
            <person name="Ba J.G."/>
            <person name="Yim A.K."/>
            <person name="Ouyang C.Y."/>
            <person name="Ngai S.M."/>
            <person name="Chan T.F."/>
            <person name="Leung E.L."/>
            <person name="Liu L."/>
            <person name="Liu Z.G."/>
            <person name="Tsui S.K."/>
        </authorList>
    </citation>
    <scope>NUCLEOTIDE SEQUENCE [LARGE SCALE GENOMIC DNA]</scope>
    <source>
        <strain evidence="1">Derp</strain>
    </source>
</reference>
<evidence type="ECO:0000313" key="2">
    <source>
        <dbReference type="Proteomes" id="UP000887458"/>
    </source>
</evidence>
<keyword evidence="2" id="KW-1185">Reference proteome</keyword>
<protein>
    <submittedName>
        <fullName evidence="1">Uncharacterized protein</fullName>
    </submittedName>
</protein>
<gene>
    <name evidence="1" type="ORF">DERP_003100</name>
</gene>
<sequence length="81" mass="9557">MTQCNSVLERVKFFLKKIPTSYCTFSTENPVASRTDGDDNNNENFQVNKRLRRRQHIIPISMLLDQVFFKAAKLNKQQQHK</sequence>
<name>A0ABQ8JIK4_DERPT</name>
<accession>A0ABQ8JIK4</accession>
<dbReference type="EMBL" id="NJHN03000036">
    <property type="protein sequence ID" value="KAH9422424.1"/>
    <property type="molecule type" value="Genomic_DNA"/>
</dbReference>
<evidence type="ECO:0000313" key="1">
    <source>
        <dbReference type="EMBL" id="KAH9422424.1"/>
    </source>
</evidence>
<comment type="caution">
    <text evidence="1">The sequence shown here is derived from an EMBL/GenBank/DDBJ whole genome shotgun (WGS) entry which is preliminary data.</text>
</comment>
<organism evidence="1 2">
    <name type="scientific">Dermatophagoides pteronyssinus</name>
    <name type="common">European house dust mite</name>
    <dbReference type="NCBI Taxonomy" id="6956"/>
    <lineage>
        <taxon>Eukaryota</taxon>
        <taxon>Metazoa</taxon>
        <taxon>Ecdysozoa</taxon>
        <taxon>Arthropoda</taxon>
        <taxon>Chelicerata</taxon>
        <taxon>Arachnida</taxon>
        <taxon>Acari</taxon>
        <taxon>Acariformes</taxon>
        <taxon>Sarcoptiformes</taxon>
        <taxon>Astigmata</taxon>
        <taxon>Psoroptidia</taxon>
        <taxon>Analgoidea</taxon>
        <taxon>Pyroglyphidae</taxon>
        <taxon>Dermatophagoidinae</taxon>
        <taxon>Dermatophagoides</taxon>
    </lineage>
</organism>
<reference evidence="1 2" key="2">
    <citation type="journal article" date="2022" name="Mol. Biol. Evol.">
        <title>Comparative Genomics Reveals Insights into the Divergent Evolution of Astigmatic Mites and Household Pest Adaptations.</title>
        <authorList>
            <person name="Xiong Q."/>
            <person name="Wan A.T."/>
            <person name="Liu X."/>
            <person name="Fung C.S."/>
            <person name="Xiao X."/>
            <person name="Malainual N."/>
            <person name="Hou J."/>
            <person name="Wang L."/>
            <person name="Wang M."/>
            <person name="Yang K.Y."/>
            <person name="Cui Y."/>
            <person name="Leung E.L."/>
            <person name="Nong W."/>
            <person name="Shin S.K."/>
            <person name="Au S.W."/>
            <person name="Jeong K.Y."/>
            <person name="Chew F.T."/>
            <person name="Hui J.H."/>
            <person name="Leung T.F."/>
            <person name="Tungtrongchitr A."/>
            <person name="Zhong N."/>
            <person name="Liu Z."/>
            <person name="Tsui S.K."/>
        </authorList>
    </citation>
    <scope>NUCLEOTIDE SEQUENCE [LARGE SCALE GENOMIC DNA]</scope>
    <source>
        <strain evidence="1">Derp</strain>
    </source>
</reference>